<dbReference type="AlphaFoldDB" id="A0AAW1LHX8"/>
<dbReference type="InterPro" id="IPR017989">
    <property type="entry name" value="Ribosome_inactivat_1/2"/>
</dbReference>
<dbReference type="GO" id="GO:0090729">
    <property type="term" value="F:toxin activity"/>
    <property type="evidence" value="ECO:0007669"/>
    <property type="project" value="UniProtKB-KW"/>
</dbReference>
<name>A0AAW1LHX8_SAPOF</name>
<evidence type="ECO:0000313" key="11">
    <source>
        <dbReference type="Proteomes" id="UP001443914"/>
    </source>
</evidence>
<evidence type="ECO:0000256" key="5">
    <source>
        <dbReference type="ARBA" id="ARBA00022801"/>
    </source>
</evidence>
<evidence type="ECO:0000313" key="10">
    <source>
        <dbReference type="EMBL" id="KAK9732710.1"/>
    </source>
</evidence>
<feature type="chain" id="PRO_5043957202" description="rRNA N-glycosylase" evidence="9">
    <location>
        <begin position="21"/>
        <end position="301"/>
    </location>
</feature>
<comment type="caution">
    <text evidence="10">The sequence shown here is derived from an EMBL/GenBank/DDBJ whole genome shotgun (WGS) entry which is preliminary data.</text>
</comment>
<dbReference type="Gene3D" id="3.40.420.10">
    <property type="entry name" value="Ricin (A subunit), domain 1"/>
    <property type="match status" value="1"/>
</dbReference>
<evidence type="ECO:0000256" key="9">
    <source>
        <dbReference type="SAM" id="SignalP"/>
    </source>
</evidence>
<dbReference type="GO" id="GO:0017148">
    <property type="term" value="P:negative regulation of translation"/>
    <property type="evidence" value="ECO:0007669"/>
    <property type="project" value="UniProtKB-KW"/>
</dbReference>
<evidence type="ECO:0000256" key="1">
    <source>
        <dbReference type="ARBA" id="ARBA00000237"/>
    </source>
</evidence>
<accession>A0AAW1LHX8</accession>
<dbReference type="InterPro" id="IPR036041">
    <property type="entry name" value="Ribosome-inact_prot_sf"/>
</dbReference>
<proteinExistence type="inferred from homology"/>
<dbReference type="GO" id="GO:0006952">
    <property type="term" value="P:defense response"/>
    <property type="evidence" value="ECO:0007669"/>
    <property type="project" value="UniProtKB-KW"/>
</dbReference>
<keyword evidence="6 8" id="KW-0611">Plant defense</keyword>
<reference evidence="10" key="1">
    <citation type="submission" date="2024-03" db="EMBL/GenBank/DDBJ databases">
        <title>WGS assembly of Saponaria officinalis var. Norfolk2.</title>
        <authorList>
            <person name="Jenkins J."/>
            <person name="Shu S."/>
            <person name="Grimwood J."/>
            <person name="Barry K."/>
            <person name="Goodstein D."/>
            <person name="Schmutz J."/>
            <person name="Leebens-Mack J."/>
            <person name="Osbourn A."/>
        </authorList>
    </citation>
    <scope>NUCLEOTIDE SEQUENCE [LARGE SCALE GENOMIC DNA]</scope>
    <source>
        <strain evidence="10">JIC</strain>
    </source>
</reference>
<evidence type="ECO:0000256" key="3">
    <source>
        <dbReference type="ARBA" id="ARBA00012001"/>
    </source>
</evidence>
<dbReference type="Proteomes" id="UP001443914">
    <property type="component" value="Unassembled WGS sequence"/>
</dbReference>
<dbReference type="InterPro" id="IPR016138">
    <property type="entry name" value="Ribosome_inactivat_prot_sub1"/>
</dbReference>
<dbReference type="InterPro" id="IPR016139">
    <property type="entry name" value="Ribosome_inactivat_prot_sub2"/>
</dbReference>
<keyword evidence="7 8" id="KW-0652">Protein synthesis inhibitor</keyword>
<dbReference type="InterPro" id="IPR001574">
    <property type="entry name" value="Ribosome_inactivat_prot"/>
</dbReference>
<dbReference type="PANTHER" id="PTHR33453">
    <property type="match status" value="1"/>
</dbReference>
<dbReference type="EMBL" id="JBDFQZ010000004">
    <property type="protein sequence ID" value="KAK9732710.1"/>
    <property type="molecule type" value="Genomic_DNA"/>
</dbReference>
<protein>
    <recommendedName>
        <fullName evidence="3 8">rRNA N-glycosylase</fullName>
        <ecNumber evidence="3 8">3.2.2.22</ecNumber>
    </recommendedName>
</protein>
<dbReference type="PRINTS" id="PR00396">
    <property type="entry name" value="SHIGARICIN"/>
</dbReference>
<dbReference type="GO" id="GO:0030598">
    <property type="term" value="F:rRNA N-glycosylase activity"/>
    <property type="evidence" value="ECO:0007669"/>
    <property type="project" value="UniProtKB-EC"/>
</dbReference>
<sequence>MKPWIVVVITWVILQSSASAVTLSLNLKTVTKAEYSAFLAGIRTNVRDVRLIYGHTNIPVIGNNPLTDFIRIDFKIDTRIVSVGVRRSDLYVVAYLANNDRNQLWAYYFSDMINSAQLDTLFKEIKGSKNKREITEYQENYGSLESAAKESRRGIGLGIDILVEYIENVDQKARTVLNEAKFMLITIQMVSEATRFGYIEKLILDNNFPHMFYPEDNVLILENNWAVISKKIKSLTNGDFTSPFEMDYTYKGTTLTWTVNHVAELNMGILKYIRDAEQRWVKIVVIPVVIYQINLHRTPLI</sequence>
<evidence type="ECO:0000256" key="6">
    <source>
        <dbReference type="ARBA" id="ARBA00022821"/>
    </source>
</evidence>
<keyword evidence="5 8" id="KW-0378">Hydrolase</keyword>
<dbReference type="EC" id="3.2.2.22" evidence="3 8"/>
<evidence type="ECO:0000256" key="2">
    <source>
        <dbReference type="ARBA" id="ARBA00008544"/>
    </source>
</evidence>
<dbReference type="Pfam" id="PF00161">
    <property type="entry name" value="RIP"/>
    <property type="match status" value="1"/>
</dbReference>
<keyword evidence="4 8" id="KW-0800">Toxin</keyword>
<dbReference type="Gene3D" id="4.10.470.10">
    <property type="entry name" value="Ricin (A Subunit), domain 2"/>
    <property type="match status" value="1"/>
</dbReference>
<organism evidence="10 11">
    <name type="scientific">Saponaria officinalis</name>
    <name type="common">Common soapwort</name>
    <name type="synonym">Lychnis saponaria</name>
    <dbReference type="NCBI Taxonomy" id="3572"/>
    <lineage>
        <taxon>Eukaryota</taxon>
        <taxon>Viridiplantae</taxon>
        <taxon>Streptophyta</taxon>
        <taxon>Embryophyta</taxon>
        <taxon>Tracheophyta</taxon>
        <taxon>Spermatophyta</taxon>
        <taxon>Magnoliopsida</taxon>
        <taxon>eudicotyledons</taxon>
        <taxon>Gunneridae</taxon>
        <taxon>Pentapetalae</taxon>
        <taxon>Caryophyllales</taxon>
        <taxon>Caryophyllaceae</taxon>
        <taxon>Caryophylleae</taxon>
        <taxon>Saponaria</taxon>
    </lineage>
</organism>
<keyword evidence="9" id="KW-0732">Signal</keyword>
<dbReference type="SUPFAM" id="SSF56371">
    <property type="entry name" value="Ribosome inactivating proteins (RIP)"/>
    <property type="match status" value="1"/>
</dbReference>
<gene>
    <name evidence="10" type="ORF">RND81_04G016600</name>
</gene>
<feature type="signal peptide" evidence="9">
    <location>
        <begin position="1"/>
        <end position="20"/>
    </location>
</feature>
<evidence type="ECO:0000256" key="7">
    <source>
        <dbReference type="ARBA" id="ARBA00023193"/>
    </source>
</evidence>
<comment type="catalytic activity">
    <reaction evidence="1 8">
        <text>Endohydrolysis of the N-glycosidic bond at one specific adenosine on the 28S rRNA.</text>
        <dbReference type="EC" id="3.2.2.22"/>
    </reaction>
</comment>
<keyword evidence="11" id="KW-1185">Reference proteome</keyword>
<evidence type="ECO:0000256" key="8">
    <source>
        <dbReference type="RuleBase" id="RU004915"/>
    </source>
</evidence>
<dbReference type="PANTHER" id="PTHR33453:SF34">
    <property type="entry name" value="RIBOSOME-INACTIVATING PROTEIN"/>
    <property type="match status" value="1"/>
</dbReference>
<evidence type="ECO:0000256" key="4">
    <source>
        <dbReference type="ARBA" id="ARBA00022656"/>
    </source>
</evidence>
<comment type="similarity">
    <text evidence="2">Belongs to the ribosome-inactivating protein family. Type 1 RIP subfamily.</text>
</comment>